<dbReference type="GO" id="GO:0016989">
    <property type="term" value="F:sigma factor antagonist activity"/>
    <property type="evidence" value="ECO:0007669"/>
    <property type="project" value="InterPro"/>
</dbReference>
<accession>A0A317CKD7</accession>
<dbReference type="EMBL" id="QGKL01000009">
    <property type="protein sequence ID" value="PWQ98966.1"/>
    <property type="molecule type" value="Genomic_DNA"/>
</dbReference>
<dbReference type="PANTHER" id="PTHR38104:SF1">
    <property type="entry name" value="ANTI-SIGMA-E FACTOR RSEA"/>
    <property type="match status" value="1"/>
</dbReference>
<keyword evidence="1" id="KW-1133">Transmembrane helix</keyword>
<keyword evidence="4" id="KW-1185">Reference proteome</keyword>
<feature type="domain" description="Anti sigma-E protein RseA N-terminal" evidence="2">
    <location>
        <begin position="7"/>
        <end position="84"/>
    </location>
</feature>
<keyword evidence="1" id="KW-0812">Transmembrane</keyword>
<protein>
    <recommendedName>
        <fullName evidence="2">Anti sigma-E protein RseA N-terminal domain-containing protein</fullName>
    </recommendedName>
</protein>
<dbReference type="Pfam" id="PF03872">
    <property type="entry name" value="RseA_N"/>
    <property type="match status" value="1"/>
</dbReference>
<reference evidence="3 4" key="1">
    <citation type="submission" date="2018-05" db="EMBL/GenBank/DDBJ databases">
        <title>Leucothrix arctica sp. nov., isolated from Arctic seawater.</title>
        <authorList>
            <person name="Choi A."/>
            <person name="Baek K."/>
        </authorList>
    </citation>
    <scope>NUCLEOTIDE SEQUENCE [LARGE SCALE GENOMIC DNA]</scope>
    <source>
        <strain evidence="3 4">IMCC9719</strain>
    </source>
</reference>
<dbReference type="Gene3D" id="1.10.10.880">
    <property type="entry name" value="Anti sigma-E protein RseA, N-terminal domain"/>
    <property type="match status" value="1"/>
</dbReference>
<evidence type="ECO:0000313" key="3">
    <source>
        <dbReference type="EMBL" id="PWQ98966.1"/>
    </source>
</evidence>
<dbReference type="InterPro" id="IPR005572">
    <property type="entry name" value="Anti-sigma_E_RseA_N"/>
</dbReference>
<dbReference type="OrthoDB" id="5298512at2"/>
<feature type="transmembrane region" description="Helical" evidence="1">
    <location>
        <begin position="103"/>
        <end position="124"/>
    </location>
</feature>
<dbReference type="CDD" id="cd16328">
    <property type="entry name" value="RseA_N"/>
    <property type="match status" value="1"/>
</dbReference>
<dbReference type="Proteomes" id="UP000245506">
    <property type="component" value="Unassembled WGS sequence"/>
</dbReference>
<evidence type="ECO:0000313" key="4">
    <source>
        <dbReference type="Proteomes" id="UP000245506"/>
    </source>
</evidence>
<organism evidence="3 4">
    <name type="scientific">Leucothrix arctica</name>
    <dbReference type="NCBI Taxonomy" id="1481894"/>
    <lineage>
        <taxon>Bacteria</taxon>
        <taxon>Pseudomonadati</taxon>
        <taxon>Pseudomonadota</taxon>
        <taxon>Gammaproteobacteria</taxon>
        <taxon>Thiotrichales</taxon>
        <taxon>Thiotrichaceae</taxon>
        <taxon>Leucothrix</taxon>
    </lineage>
</organism>
<evidence type="ECO:0000259" key="2">
    <source>
        <dbReference type="Pfam" id="PF03872"/>
    </source>
</evidence>
<dbReference type="SUPFAM" id="SSF89069">
    <property type="entry name" value="N-terminal, cytoplasmic domain of anti-sigmaE factor RseA"/>
    <property type="match status" value="1"/>
</dbReference>
<dbReference type="AlphaFoldDB" id="A0A317CKD7"/>
<dbReference type="RefSeq" id="WP_109821772.1">
    <property type="nucleotide sequence ID" value="NZ_QGKL01000009.1"/>
</dbReference>
<dbReference type="PANTHER" id="PTHR38104">
    <property type="match status" value="1"/>
</dbReference>
<proteinExistence type="predicted"/>
<name>A0A317CKD7_9GAMM</name>
<keyword evidence="1" id="KW-0472">Membrane</keyword>
<sequence>MSHITKEEYLSAFLDGESGSFEQQRLSDQLGTDDLMQEKLSDFALIGESMRNQAQPLVAGPSFLSGIQDAIAEDECVVITDTEEPQVKAAEVIDKKHFFPRQVVGYAVAASVAAIAAVSLQSYLAPISSDVTMAKATSSVERASTAKVAVMSASMAVEPKRLAESISYATPDAETRGLMNQYVAHHLQYASTSTLMPRVRAVSYSTDF</sequence>
<evidence type="ECO:0000256" key="1">
    <source>
        <dbReference type="SAM" id="Phobius"/>
    </source>
</evidence>
<dbReference type="InterPro" id="IPR036147">
    <property type="entry name" value="Anti-sigma_E_RseA_N_sf"/>
</dbReference>
<gene>
    <name evidence="3" type="ORF">DKT75_02040</name>
</gene>
<comment type="caution">
    <text evidence="3">The sequence shown here is derived from an EMBL/GenBank/DDBJ whole genome shotgun (WGS) entry which is preliminary data.</text>
</comment>
<dbReference type="InterPro" id="IPR052383">
    <property type="entry name" value="Anti-sigma-E_RseA-like"/>
</dbReference>